<feature type="signal peptide" evidence="2">
    <location>
        <begin position="1"/>
        <end position="29"/>
    </location>
</feature>
<feature type="compositionally biased region" description="Basic and acidic residues" evidence="1">
    <location>
        <begin position="184"/>
        <end position="220"/>
    </location>
</feature>
<gene>
    <name evidence="4" type="ORF">SV7mr_14090</name>
</gene>
<evidence type="ECO:0000313" key="4">
    <source>
        <dbReference type="EMBL" id="QDT58907.1"/>
    </source>
</evidence>
<dbReference type="AlphaFoldDB" id="A0A517SRZ9"/>
<dbReference type="GO" id="GO:0005509">
    <property type="term" value="F:calcium ion binding"/>
    <property type="evidence" value="ECO:0007669"/>
    <property type="project" value="InterPro"/>
</dbReference>
<dbReference type="InterPro" id="IPR011992">
    <property type="entry name" value="EF-hand-dom_pair"/>
</dbReference>
<evidence type="ECO:0000256" key="1">
    <source>
        <dbReference type="SAM" id="MobiDB-lite"/>
    </source>
</evidence>
<feature type="chain" id="PRO_5021864314" evidence="2">
    <location>
        <begin position="30"/>
        <end position="330"/>
    </location>
</feature>
<feature type="compositionally biased region" description="Gly residues" evidence="1">
    <location>
        <begin position="67"/>
        <end position="109"/>
    </location>
</feature>
<feature type="compositionally biased region" description="Basic and acidic residues" evidence="1">
    <location>
        <begin position="34"/>
        <end position="50"/>
    </location>
</feature>
<keyword evidence="5" id="KW-1185">Reference proteome</keyword>
<dbReference type="Proteomes" id="UP000315003">
    <property type="component" value="Chromosome"/>
</dbReference>
<dbReference type="InterPro" id="IPR018247">
    <property type="entry name" value="EF_Hand_1_Ca_BS"/>
</dbReference>
<reference evidence="4 5" key="1">
    <citation type="submission" date="2019-02" db="EMBL/GenBank/DDBJ databases">
        <title>Deep-cultivation of Planctomycetes and their phenomic and genomic characterization uncovers novel biology.</title>
        <authorList>
            <person name="Wiegand S."/>
            <person name="Jogler M."/>
            <person name="Boedeker C."/>
            <person name="Pinto D."/>
            <person name="Vollmers J."/>
            <person name="Rivas-Marin E."/>
            <person name="Kohn T."/>
            <person name="Peeters S.H."/>
            <person name="Heuer A."/>
            <person name="Rast P."/>
            <person name="Oberbeckmann S."/>
            <person name="Bunk B."/>
            <person name="Jeske O."/>
            <person name="Meyerdierks A."/>
            <person name="Storesund J.E."/>
            <person name="Kallscheuer N."/>
            <person name="Luecker S."/>
            <person name="Lage O.M."/>
            <person name="Pohl T."/>
            <person name="Merkel B.J."/>
            <person name="Hornburger P."/>
            <person name="Mueller R.-W."/>
            <person name="Bruemmer F."/>
            <person name="Labrenz M."/>
            <person name="Spormann A.M."/>
            <person name="Op den Camp H."/>
            <person name="Overmann J."/>
            <person name="Amann R."/>
            <person name="Jetten M.S.M."/>
            <person name="Mascher T."/>
            <person name="Medema M.H."/>
            <person name="Devos D.P."/>
            <person name="Kaster A.-K."/>
            <person name="Ovreas L."/>
            <person name="Rohde M."/>
            <person name="Galperin M.Y."/>
            <person name="Jogler C."/>
        </authorList>
    </citation>
    <scope>NUCLEOTIDE SEQUENCE [LARGE SCALE GENOMIC DNA]</scope>
    <source>
        <strain evidence="4 5">SV_7m_r</strain>
    </source>
</reference>
<dbReference type="InterPro" id="IPR002048">
    <property type="entry name" value="EF_hand_dom"/>
</dbReference>
<feature type="region of interest" description="Disordered" evidence="1">
    <location>
        <begin position="26"/>
        <end position="113"/>
    </location>
</feature>
<feature type="compositionally biased region" description="Low complexity" evidence="1">
    <location>
        <begin position="225"/>
        <end position="234"/>
    </location>
</feature>
<protein>
    <submittedName>
        <fullName evidence="4">Transaldolase/EF-hand domain-containing protein</fullName>
    </submittedName>
</protein>
<feature type="domain" description="EF-hand" evidence="3">
    <location>
        <begin position="132"/>
        <end position="167"/>
    </location>
</feature>
<dbReference type="Gene3D" id="1.10.238.10">
    <property type="entry name" value="EF-hand"/>
    <property type="match status" value="2"/>
</dbReference>
<feature type="compositionally biased region" description="Gly residues" evidence="1">
    <location>
        <begin position="165"/>
        <end position="175"/>
    </location>
</feature>
<name>A0A517SRZ9_9BACT</name>
<feature type="domain" description="EF-hand" evidence="3">
    <location>
        <begin position="261"/>
        <end position="296"/>
    </location>
</feature>
<dbReference type="Pfam" id="PF13202">
    <property type="entry name" value="EF-hand_5"/>
    <property type="match status" value="4"/>
</dbReference>
<dbReference type="PROSITE" id="PS00018">
    <property type="entry name" value="EF_HAND_1"/>
    <property type="match status" value="2"/>
</dbReference>
<dbReference type="PROSITE" id="PS50222">
    <property type="entry name" value="EF_HAND_2"/>
    <property type="match status" value="2"/>
</dbReference>
<organism evidence="4 5">
    <name type="scientific">Stieleria bergensis</name>
    <dbReference type="NCBI Taxonomy" id="2528025"/>
    <lineage>
        <taxon>Bacteria</taxon>
        <taxon>Pseudomonadati</taxon>
        <taxon>Planctomycetota</taxon>
        <taxon>Planctomycetia</taxon>
        <taxon>Pirellulales</taxon>
        <taxon>Pirellulaceae</taxon>
        <taxon>Stieleria</taxon>
    </lineage>
</organism>
<dbReference type="CDD" id="cd00051">
    <property type="entry name" value="EFh"/>
    <property type="match status" value="1"/>
</dbReference>
<dbReference type="EMBL" id="CP036272">
    <property type="protein sequence ID" value="QDT58907.1"/>
    <property type="molecule type" value="Genomic_DNA"/>
</dbReference>
<dbReference type="RefSeq" id="WP_145270411.1">
    <property type="nucleotide sequence ID" value="NZ_CP036272.1"/>
</dbReference>
<feature type="region of interest" description="Disordered" evidence="1">
    <location>
        <begin position="137"/>
        <end position="330"/>
    </location>
</feature>
<keyword evidence="2" id="KW-0732">Signal</keyword>
<dbReference type="OrthoDB" id="290123at2"/>
<evidence type="ECO:0000256" key="2">
    <source>
        <dbReference type="SAM" id="SignalP"/>
    </source>
</evidence>
<dbReference type="SUPFAM" id="SSF47473">
    <property type="entry name" value="EF-hand"/>
    <property type="match status" value="1"/>
</dbReference>
<sequence precursor="true">MKRSFQKPAKLLLCAVTAAAMIHGPNATATADDGDGKPAGESRDRVDQRRGPGGPGGPRPDGDRPGFRGGPRDGNGPGGPGGPGGSRGPGGPGGPRGFGGPGGPGGPGGDFLSRLPIIAALDTNKDGRLSRDEISNAPAALKKLDKNGDGVIDQMEMRPQMGQMRGPGGDRGLGGNRPPAGPPRGDRPDGPRGDGPPRGDRPDGPRGDGPPRGDRPDGPRGDGPPRGAGDRPQGQRGGPEAMMQRMKDADKNGDGFLTADELQGRGQRMLQVGDSNGDGKLSQEEIRTMMQRFMQNNGQRPGAGRGGRPGAGQDGAAPGGERPRRPPAQK</sequence>
<feature type="compositionally biased region" description="Gly residues" evidence="1">
    <location>
        <begin position="301"/>
        <end position="313"/>
    </location>
</feature>
<proteinExistence type="predicted"/>
<evidence type="ECO:0000259" key="3">
    <source>
        <dbReference type="PROSITE" id="PS50222"/>
    </source>
</evidence>
<evidence type="ECO:0000313" key="5">
    <source>
        <dbReference type="Proteomes" id="UP000315003"/>
    </source>
</evidence>
<dbReference type="SMART" id="SM00054">
    <property type="entry name" value="EFh"/>
    <property type="match status" value="3"/>
</dbReference>
<accession>A0A517SRZ9</accession>